<accession>A0A2I2L666</accession>
<reference evidence="1" key="1">
    <citation type="submission" date="2017-08" db="EMBL/GenBank/DDBJ databases">
        <authorList>
            <consortium name="Urmite Genomes"/>
        </authorList>
    </citation>
    <scope>NUCLEOTIDE SEQUENCE [LARGE SCALE GENOMIC DNA]</scope>
    <source>
        <strain evidence="1">IHUMI-LCC2</strain>
    </source>
</reference>
<evidence type="ECO:0000313" key="2">
    <source>
        <dbReference type="Proteomes" id="UP000236316"/>
    </source>
</evidence>
<proteinExistence type="predicted"/>
<dbReference type="SUPFAM" id="SSF53335">
    <property type="entry name" value="S-adenosyl-L-methionine-dependent methyltransferases"/>
    <property type="match status" value="1"/>
</dbReference>
<name>A0A2I2L666_9VIRU</name>
<protein>
    <submittedName>
        <fullName evidence="1">Poly A polymerase regulatory subunit</fullName>
    </submittedName>
</protein>
<dbReference type="PROSITE" id="PS51612">
    <property type="entry name" value="SAM_MT_2O_PK"/>
    <property type="match status" value="1"/>
</dbReference>
<organism evidence="1">
    <name type="scientific">Orpheovirus IHUMI-LCC2</name>
    <dbReference type="NCBI Taxonomy" id="2023057"/>
    <lineage>
        <taxon>Viruses</taxon>
        <taxon>Varidnaviria</taxon>
        <taxon>Bamfordvirae</taxon>
        <taxon>Nucleocytoviricota</taxon>
        <taxon>Megaviricetes</taxon>
        <taxon>Pimascovirales</taxon>
        <taxon>Ocovirineae</taxon>
        <taxon>Orpheoviridae</taxon>
        <taxon>Alphaorpheovirus</taxon>
        <taxon>Alphaorpheovirus massiliense</taxon>
    </lineage>
</organism>
<dbReference type="GO" id="GO:0006370">
    <property type="term" value="P:7-methylguanosine mRNA capping"/>
    <property type="evidence" value="ECO:0007669"/>
    <property type="project" value="InterPro"/>
</dbReference>
<gene>
    <name evidence="1" type="ORF">ORPV_1086</name>
</gene>
<dbReference type="Gene3D" id="3.40.50.150">
    <property type="entry name" value="Vaccinia Virus protein VP39"/>
    <property type="match status" value="1"/>
</dbReference>
<dbReference type="CDD" id="cd20760">
    <property type="entry name" value="capping_2-OMTase_Mimiviridae"/>
    <property type="match status" value="1"/>
</dbReference>
<dbReference type="GO" id="GO:0004483">
    <property type="term" value="F:methyltransferase cap1 activity"/>
    <property type="evidence" value="ECO:0007669"/>
    <property type="project" value="InterPro"/>
</dbReference>
<keyword evidence="2" id="KW-1185">Reference proteome</keyword>
<dbReference type="InterPro" id="IPR025804">
    <property type="entry name" value="Pox/kineto_cap_MeTfrase"/>
</dbReference>
<sequence>MENTEFKISEAIINSESSKRQITPDFKESMKRESRERVHHAQYKAFLSELQFFTLFVEDKDPIVVYIGATPNYQIVTIANLLGVGQFHLYDEGIKEILHPRIKTYNKKFDDEDINRWKDKGVYLICNIKNKSPDESTEKEFSESIFAMMKEQEDLYLKLNPKKALLQFKLPYVYEWMTNLEFEYLDGILLLQPWVTQISSECKLIPRIGKDGMIKKKWNIQTYQEQMYYHNTIRREKVKYKNQVTGRNGIVIEGDLTEDYDSALTTFILLNFYMKTNAGKKPTIGEFRLLWRDIHTNLKNSFPKLRDIKSIRSQEIKSTSHITFHK</sequence>
<dbReference type="EMBL" id="LT906555">
    <property type="protein sequence ID" value="SNW62990.1"/>
    <property type="molecule type" value="Genomic_DNA"/>
</dbReference>
<evidence type="ECO:0000313" key="1">
    <source>
        <dbReference type="EMBL" id="SNW62990.1"/>
    </source>
</evidence>
<dbReference type="GeneID" id="35381748"/>
<dbReference type="KEGG" id="vg:35381748"/>
<dbReference type="RefSeq" id="YP_009449292.1">
    <property type="nucleotide sequence ID" value="NC_036594.1"/>
</dbReference>
<dbReference type="Proteomes" id="UP000236316">
    <property type="component" value="Segment"/>
</dbReference>
<dbReference type="OrthoDB" id="37116at10239"/>
<dbReference type="InterPro" id="IPR029063">
    <property type="entry name" value="SAM-dependent_MTases_sf"/>
</dbReference>